<organism evidence="1 2">
    <name type="scientific">Rotaria sordida</name>
    <dbReference type="NCBI Taxonomy" id="392033"/>
    <lineage>
        <taxon>Eukaryota</taxon>
        <taxon>Metazoa</taxon>
        <taxon>Spiralia</taxon>
        <taxon>Gnathifera</taxon>
        <taxon>Rotifera</taxon>
        <taxon>Eurotatoria</taxon>
        <taxon>Bdelloidea</taxon>
        <taxon>Philodinida</taxon>
        <taxon>Philodinidae</taxon>
        <taxon>Rotaria</taxon>
    </lineage>
</organism>
<evidence type="ECO:0000313" key="1">
    <source>
        <dbReference type="EMBL" id="CAF1525165.1"/>
    </source>
</evidence>
<feature type="non-terminal residue" evidence="1">
    <location>
        <position position="26"/>
    </location>
</feature>
<dbReference type="Proteomes" id="UP000663882">
    <property type="component" value="Unassembled WGS sequence"/>
</dbReference>
<protein>
    <submittedName>
        <fullName evidence="1">Uncharacterized protein</fullName>
    </submittedName>
</protein>
<sequence length="26" mass="3106">MNDPLAMLDRYLISSREVRLRKLITT</sequence>
<name>A0A815UTG9_9BILA</name>
<reference evidence="1" key="1">
    <citation type="submission" date="2021-02" db="EMBL/GenBank/DDBJ databases">
        <authorList>
            <person name="Nowell W R."/>
        </authorList>
    </citation>
    <scope>NUCLEOTIDE SEQUENCE</scope>
</reference>
<dbReference type="EMBL" id="CAJNOO010017728">
    <property type="protein sequence ID" value="CAF1525165.1"/>
    <property type="molecule type" value="Genomic_DNA"/>
</dbReference>
<gene>
    <name evidence="1" type="ORF">RFH988_LOCUS39375</name>
</gene>
<accession>A0A815UTG9</accession>
<dbReference type="AlphaFoldDB" id="A0A815UTG9"/>
<proteinExistence type="predicted"/>
<evidence type="ECO:0000313" key="2">
    <source>
        <dbReference type="Proteomes" id="UP000663882"/>
    </source>
</evidence>
<comment type="caution">
    <text evidence="1">The sequence shown here is derived from an EMBL/GenBank/DDBJ whole genome shotgun (WGS) entry which is preliminary data.</text>
</comment>